<name>A0A2R6WUS5_MARPO</name>
<keyword evidence="3" id="KW-1185">Reference proteome</keyword>
<proteinExistence type="predicted"/>
<gene>
    <name evidence="2" type="ORF">MARPO_0056s0051</name>
</gene>
<dbReference type="AlphaFoldDB" id="A0A2R6WUS5"/>
<sequence length="218" mass="23770">MICDLYQQLHPAAHWLATLALPPVRSPQQAPARSPLQLRTRSCPKIVVGSKNADAGEWNLSSYSSPRLPRRRSALPSGGIRCHRGSAIRPPIHPSIHPSFYQHSSRPDDRMTGGPVLLLLLLVLLGADLAGTGQRSGRELVWLAKSKSVAPHARGEARGRGAGAGPGEAEGAARKKAKQGKGREGQGRAGRGGGRERERAKQQQQQRQREDEERRHER</sequence>
<organism evidence="2 3">
    <name type="scientific">Marchantia polymorpha</name>
    <name type="common">Common liverwort</name>
    <name type="synonym">Marchantia aquatica</name>
    <dbReference type="NCBI Taxonomy" id="3197"/>
    <lineage>
        <taxon>Eukaryota</taxon>
        <taxon>Viridiplantae</taxon>
        <taxon>Streptophyta</taxon>
        <taxon>Embryophyta</taxon>
        <taxon>Marchantiophyta</taxon>
        <taxon>Marchantiopsida</taxon>
        <taxon>Marchantiidae</taxon>
        <taxon>Marchantiales</taxon>
        <taxon>Marchantiaceae</taxon>
        <taxon>Marchantia</taxon>
    </lineage>
</organism>
<evidence type="ECO:0000313" key="3">
    <source>
        <dbReference type="Proteomes" id="UP000244005"/>
    </source>
</evidence>
<feature type="compositionally biased region" description="Basic and acidic residues" evidence="1">
    <location>
        <begin position="193"/>
        <end position="218"/>
    </location>
</feature>
<reference evidence="3" key="1">
    <citation type="journal article" date="2017" name="Cell">
        <title>Insights into land plant evolution garnered from the Marchantia polymorpha genome.</title>
        <authorList>
            <person name="Bowman J.L."/>
            <person name="Kohchi T."/>
            <person name="Yamato K.T."/>
            <person name="Jenkins J."/>
            <person name="Shu S."/>
            <person name="Ishizaki K."/>
            <person name="Yamaoka S."/>
            <person name="Nishihama R."/>
            <person name="Nakamura Y."/>
            <person name="Berger F."/>
            <person name="Adam C."/>
            <person name="Aki S.S."/>
            <person name="Althoff F."/>
            <person name="Araki T."/>
            <person name="Arteaga-Vazquez M.A."/>
            <person name="Balasubrmanian S."/>
            <person name="Barry K."/>
            <person name="Bauer D."/>
            <person name="Boehm C.R."/>
            <person name="Briginshaw L."/>
            <person name="Caballero-Perez J."/>
            <person name="Catarino B."/>
            <person name="Chen F."/>
            <person name="Chiyoda S."/>
            <person name="Chovatia M."/>
            <person name="Davies K.M."/>
            <person name="Delmans M."/>
            <person name="Demura T."/>
            <person name="Dierschke T."/>
            <person name="Dolan L."/>
            <person name="Dorantes-Acosta A.E."/>
            <person name="Eklund D.M."/>
            <person name="Florent S.N."/>
            <person name="Flores-Sandoval E."/>
            <person name="Fujiyama A."/>
            <person name="Fukuzawa H."/>
            <person name="Galik B."/>
            <person name="Grimanelli D."/>
            <person name="Grimwood J."/>
            <person name="Grossniklaus U."/>
            <person name="Hamada T."/>
            <person name="Haseloff J."/>
            <person name="Hetherington A.J."/>
            <person name="Higo A."/>
            <person name="Hirakawa Y."/>
            <person name="Hundley H.N."/>
            <person name="Ikeda Y."/>
            <person name="Inoue K."/>
            <person name="Inoue S.I."/>
            <person name="Ishida S."/>
            <person name="Jia Q."/>
            <person name="Kakita M."/>
            <person name="Kanazawa T."/>
            <person name="Kawai Y."/>
            <person name="Kawashima T."/>
            <person name="Kennedy M."/>
            <person name="Kinose K."/>
            <person name="Kinoshita T."/>
            <person name="Kohara Y."/>
            <person name="Koide E."/>
            <person name="Komatsu K."/>
            <person name="Kopischke S."/>
            <person name="Kubo M."/>
            <person name="Kyozuka J."/>
            <person name="Lagercrantz U."/>
            <person name="Lin S.S."/>
            <person name="Lindquist E."/>
            <person name="Lipzen A.M."/>
            <person name="Lu C.W."/>
            <person name="De Luna E."/>
            <person name="Martienssen R.A."/>
            <person name="Minamino N."/>
            <person name="Mizutani M."/>
            <person name="Mizutani M."/>
            <person name="Mochizuki N."/>
            <person name="Monte I."/>
            <person name="Mosher R."/>
            <person name="Nagasaki H."/>
            <person name="Nakagami H."/>
            <person name="Naramoto S."/>
            <person name="Nishitani K."/>
            <person name="Ohtani M."/>
            <person name="Okamoto T."/>
            <person name="Okumura M."/>
            <person name="Phillips J."/>
            <person name="Pollak B."/>
            <person name="Reinders A."/>
            <person name="Rovekamp M."/>
            <person name="Sano R."/>
            <person name="Sawa S."/>
            <person name="Schmid M.W."/>
            <person name="Shirakawa M."/>
            <person name="Solano R."/>
            <person name="Spunde A."/>
            <person name="Suetsugu N."/>
            <person name="Sugano S."/>
            <person name="Sugiyama A."/>
            <person name="Sun R."/>
            <person name="Suzuki Y."/>
            <person name="Takenaka M."/>
            <person name="Takezawa D."/>
            <person name="Tomogane H."/>
            <person name="Tsuzuki M."/>
            <person name="Ueda T."/>
            <person name="Umeda M."/>
            <person name="Ward J.M."/>
            <person name="Watanabe Y."/>
            <person name="Yazaki K."/>
            <person name="Yokoyama R."/>
            <person name="Yoshitake Y."/>
            <person name="Yotsui I."/>
            <person name="Zachgo S."/>
            <person name="Schmutz J."/>
        </authorList>
    </citation>
    <scope>NUCLEOTIDE SEQUENCE [LARGE SCALE GENOMIC DNA]</scope>
    <source>
        <strain evidence="3">Tak-1</strain>
    </source>
</reference>
<protein>
    <submittedName>
        <fullName evidence="2">Uncharacterized protein</fullName>
    </submittedName>
</protein>
<feature type="region of interest" description="Disordered" evidence="1">
    <location>
        <begin position="69"/>
        <end position="108"/>
    </location>
</feature>
<feature type="region of interest" description="Disordered" evidence="1">
    <location>
        <begin position="148"/>
        <end position="218"/>
    </location>
</feature>
<evidence type="ECO:0000256" key="1">
    <source>
        <dbReference type="SAM" id="MobiDB-lite"/>
    </source>
</evidence>
<accession>A0A2R6WUS5</accession>
<dbReference type="Gramene" id="Mp6g15390.1">
    <property type="protein sequence ID" value="Mp6g15390.1.cds"/>
    <property type="gene ID" value="Mp6g15390"/>
</dbReference>
<dbReference type="EMBL" id="KZ772728">
    <property type="protein sequence ID" value="PTQ37580.1"/>
    <property type="molecule type" value="Genomic_DNA"/>
</dbReference>
<dbReference type="Proteomes" id="UP000244005">
    <property type="component" value="Unassembled WGS sequence"/>
</dbReference>
<evidence type="ECO:0000313" key="2">
    <source>
        <dbReference type="EMBL" id="PTQ37580.1"/>
    </source>
</evidence>